<protein>
    <submittedName>
        <fullName evidence="1">Uncharacterized protein</fullName>
    </submittedName>
</protein>
<reference evidence="1 2" key="1">
    <citation type="journal article" date="2021" name="J. Hered.">
        <title>A chromosome-level genome assembly of the parasitoid wasp, Cotesia glomerata (Hymenoptera: Braconidae).</title>
        <authorList>
            <person name="Pinto B.J."/>
            <person name="Weis J.J."/>
            <person name="Gamble T."/>
            <person name="Ode P.J."/>
            <person name="Paul R."/>
            <person name="Zaspel J.M."/>
        </authorList>
    </citation>
    <scope>NUCLEOTIDE SEQUENCE [LARGE SCALE GENOMIC DNA]</scope>
    <source>
        <strain evidence="1">CgM1</strain>
    </source>
</reference>
<proteinExistence type="predicted"/>
<gene>
    <name evidence="1" type="ORF">KQX54_020814</name>
</gene>
<comment type="caution">
    <text evidence="1">The sequence shown here is derived from an EMBL/GenBank/DDBJ whole genome shotgun (WGS) entry which is preliminary data.</text>
</comment>
<sequence length="102" mass="12179">MTREETREITHSKATCLFFTNANKKTLVSSRNYFSIANITPWASTYWCFKSLIIYLKKCYRAAGSPASLIGLLWLTYFFNSFFFNDRVFFLVIIYKWDQTYF</sequence>
<keyword evidence="2" id="KW-1185">Reference proteome</keyword>
<dbReference type="AlphaFoldDB" id="A0AAV7IK15"/>
<name>A0AAV7IK15_COTGL</name>
<organism evidence="1 2">
    <name type="scientific">Cotesia glomerata</name>
    <name type="common">Lepidopteran parasitic wasp</name>
    <name type="synonym">Apanteles glomeratus</name>
    <dbReference type="NCBI Taxonomy" id="32391"/>
    <lineage>
        <taxon>Eukaryota</taxon>
        <taxon>Metazoa</taxon>
        <taxon>Ecdysozoa</taxon>
        <taxon>Arthropoda</taxon>
        <taxon>Hexapoda</taxon>
        <taxon>Insecta</taxon>
        <taxon>Pterygota</taxon>
        <taxon>Neoptera</taxon>
        <taxon>Endopterygota</taxon>
        <taxon>Hymenoptera</taxon>
        <taxon>Apocrita</taxon>
        <taxon>Ichneumonoidea</taxon>
        <taxon>Braconidae</taxon>
        <taxon>Microgastrinae</taxon>
        <taxon>Cotesia</taxon>
    </lineage>
</organism>
<evidence type="ECO:0000313" key="1">
    <source>
        <dbReference type="EMBL" id="KAH0550779.1"/>
    </source>
</evidence>
<dbReference type="EMBL" id="JAHXZJ010001864">
    <property type="protein sequence ID" value="KAH0550779.1"/>
    <property type="molecule type" value="Genomic_DNA"/>
</dbReference>
<accession>A0AAV7IK15</accession>
<evidence type="ECO:0000313" key="2">
    <source>
        <dbReference type="Proteomes" id="UP000826195"/>
    </source>
</evidence>
<dbReference type="Proteomes" id="UP000826195">
    <property type="component" value="Unassembled WGS sequence"/>
</dbReference>